<evidence type="ECO:0000313" key="2">
    <source>
        <dbReference type="Proteomes" id="UP000293142"/>
    </source>
</evidence>
<organism evidence="1 2">
    <name type="scientific">Paenibacillus thalictri</name>
    <dbReference type="NCBI Taxonomy" id="2527873"/>
    <lineage>
        <taxon>Bacteria</taxon>
        <taxon>Bacillati</taxon>
        <taxon>Bacillota</taxon>
        <taxon>Bacilli</taxon>
        <taxon>Bacillales</taxon>
        <taxon>Paenibacillaceae</taxon>
        <taxon>Paenibacillus</taxon>
    </lineage>
</organism>
<name>A0A4Q9DMI1_9BACL</name>
<dbReference type="Gene3D" id="2.30.30.110">
    <property type="match status" value="1"/>
</dbReference>
<accession>A0A4Q9DMI1</accession>
<evidence type="ECO:0000313" key="1">
    <source>
        <dbReference type="EMBL" id="TBL75984.1"/>
    </source>
</evidence>
<dbReference type="EMBL" id="SIRE01000015">
    <property type="protein sequence ID" value="TBL75984.1"/>
    <property type="molecule type" value="Genomic_DNA"/>
</dbReference>
<reference evidence="1 2" key="1">
    <citation type="submission" date="2019-02" db="EMBL/GenBank/DDBJ databases">
        <title>Paenibacillus sp. nov., isolated from surface-sterilized tissue of Thalictrum simplex L.</title>
        <authorList>
            <person name="Tuo L."/>
        </authorList>
    </citation>
    <scope>NUCLEOTIDE SEQUENCE [LARGE SCALE GENOMIC DNA]</scope>
    <source>
        <strain evidence="1 2">N2SHLJ1</strain>
    </source>
</reference>
<dbReference type="AlphaFoldDB" id="A0A4Q9DMI1"/>
<dbReference type="Proteomes" id="UP000293142">
    <property type="component" value="Unassembled WGS sequence"/>
</dbReference>
<protein>
    <submittedName>
        <fullName evidence="1">Uncharacterized protein</fullName>
    </submittedName>
</protein>
<gene>
    <name evidence="1" type="ORF">EYB31_20710</name>
</gene>
<dbReference type="OrthoDB" id="2677944at2"/>
<dbReference type="InterPro" id="IPR011067">
    <property type="entry name" value="Plasmid_toxin/cell-grow_inhib"/>
</dbReference>
<comment type="caution">
    <text evidence="1">The sequence shown here is derived from an EMBL/GenBank/DDBJ whole genome shotgun (WGS) entry which is preliminary data.</text>
</comment>
<proteinExistence type="predicted"/>
<sequence>MSNNRDLTFLDSSNWDKIKRGWIYEAAIPYTGARPLDFFERDKDNPNQGTVRAHNGVFTPGKVNHVVLGLKQRKVVIISRDDFCSDQAKINISVAPILSIDEREKEKGWYKRVKEGTHPFFVYLPEEVTRRECIINTSEVFTIHKNMLLNEKIDITAFIPIIDNKLEYCLQLGMYKDYEQEEAQ</sequence>
<dbReference type="RefSeq" id="WP_131015330.1">
    <property type="nucleotide sequence ID" value="NZ_SIRE01000015.1"/>
</dbReference>
<keyword evidence="2" id="KW-1185">Reference proteome</keyword>